<gene>
    <name evidence="1" type="ORF">M768_13920</name>
</gene>
<protein>
    <recommendedName>
        <fullName evidence="3">DUF3168 domain-containing protein</fullName>
    </recommendedName>
</protein>
<dbReference type="Pfam" id="PF12691">
    <property type="entry name" value="Phage_tail_terminator_6"/>
    <property type="match status" value="1"/>
</dbReference>
<organism evidence="1 2">
    <name type="scientific">Cellulosimicrobium cellulans F16</name>
    <dbReference type="NCBI Taxonomy" id="1350482"/>
    <lineage>
        <taxon>Bacteria</taxon>
        <taxon>Bacillati</taxon>
        <taxon>Actinomycetota</taxon>
        <taxon>Actinomycetes</taxon>
        <taxon>Micrococcales</taxon>
        <taxon>Promicromonosporaceae</taxon>
        <taxon>Cellulosimicrobium</taxon>
    </lineage>
</organism>
<accession>A0A0M0F4U8</accession>
<comment type="caution">
    <text evidence="1">The sequence shown here is derived from an EMBL/GenBank/DDBJ whole genome shotgun (WGS) entry which is preliminary data.</text>
</comment>
<dbReference type="Proteomes" id="UP000037387">
    <property type="component" value="Unassembled WGS sequence"/>
</dbReference>
<dbReference type="RefSeq" id="WP_144425625.1">
    <property type="nucleotide sequence ID" value="NZ_KQ435292.1"/>
</dbReference>
<evidence type="ECO:0008006" key="3">
    <source>
        <dbReference type="Google" id="ProtNLM"/>
    </source>
</evidence>
<sequence>MGWTKDLLVGLAEHLAAVVPDLAWRPDGSTYPASEVGVVLGAMPTDPDRVVVLSAYPVSGSGLSDVVQGVQVRCRGTRGSPTSPCDLDDAVYAVLHGAENLRLGGVLVAHTRRASAAQLGPDANRRFETTSNYYLTTAHPSAHVTD</sequence>
<dbReference type="InterPro" id="IPR024411">
    <property type="entry name" value="Tail_terminator_phage"/>
</dbReference>
<dbReference type="PATRIC" id="fig|1350482.3.peg.3120"/>
<reference evidence="1 2" key="1">
    <citation type="journal article" date="2015" name="Sci. Rep.">
        <title>Functional and structural properties of a novel cellulosome-like multienzyme complex: efficient glycoside hydrolysis of water-insoluble 7-xylosyl-10-deacetylpaclitaxel.</title>
        <authorList>
            <person name="Dou T.Y."/>
            <person name="Luan H.W."/>
            <person name="Ge G.B."/>
            <person name="Dong M.M."/>
            <person name="Zou H.F."/>
            <person name="He Y.Q."/>
            <person name="Cui P."/>
            <person name="Wang J.Y."/>
            <person name="Hao D.C."/>
            <person name="Yang S.L."/>
            <person name="Yang L."/>
        </authorList>
    </citation>
    <scope>NUCLEOTIDE SEQUENCE [LARGE SCALE GENOMIC DNA]</scope>
    <source>
        <strain evidence="1 2">F16</strain>
    </source>
</reference>
<evidence type="ECO:0000313" key="1">
    <source>
        <dbReference type="EMBL" id="KON72600.1"/>
    </source>
</evidence>
<evidence type="ECO:0000313" key="2">
    <source>
        <dbReference type="Proteomes" id="UP000037387"/>
    </source>
</evidence>
<proteinExistence type="predicted"/>
<keyword evidence="2" id="KW-1185">Reference proteome</keyword>
<dbReference type="AlphaFoldDB" id="A0A0M0F4U8"/>
<dbReference type="EMBL" id="ATNL01000011">
    <property type="protein sequence ID" value="KON72600.1"/>
    <property type="molecule type" value="Genomic_DNA"/>
</dbReference>
<name>A0A0M0F4U8_CELCE</name>